<feature type="region of interest" description="Disordered" evidence="1">
    <location>
        <begin position="1"/>
        <end position="51"/>
    </location>
</feature>
<gene>
    <name evidence="2" type="primary">jg16909</name>
    <name evidence="2" type="ORF">PAEG_LOCUS26833</name>
</gene>
<keyword evidence="3" id="KW-1185">Reference proteome</keyword>
<feature type="compositionally biased region" description="Polar residues" evidence="1">
    <location>
        <begin position="1"/>
        <end position="15"/>
    </location>
</feature>
<sequence>MASNKSRWRQFNNSKLRSHQDHDIQDDEGTSRERERGRERESINSQSHTNFEDFPVLISGRSFPRGMVPRMLAAFPH</sequence>
<feature type="compositionally biased region" description="Basic and acidic residues" evidence="1">
    <location>
        <begin position="18"/>
        <end position="42"/>
    </location>
</feature>
<proteinExistence type="predicted"/>
<comment type="caution">
    <text evidence="2">The sequence shown here is derived from an EMBL/GenBank/DDBJ whole genome shotgun (WGS) entry which is preliminary data.</text>
</comment>
<evidence type="ECO:0000256" key="1">
    <source>
        <dbReference type="SAM" id="MobiDB-lite"/>
    </source>
</evidence>
<evidence type="ECO:0000313" key="3">
    <source>
        <dbReference type="Proteomes" id="UP000838756"/>
    </source>
</evidence>
<accession>A0A8S4SHW0</accession>
<dbReference type="EMBL" id="CAKXAJ010026436">
    <property type="protein sequence ID" value="CAH2268480.1"/>
    <property type="molecule type" value="Genomic_DNA"/>
</dbReference>
<dbReference type="Proteomes" id="UP000838756">
    <property type="component" value="Unassembled WGS sequence"/>
</dbReference>
<protein>
    <submittedName>
        <fullName evidence="2">Jg16909 protein</fullName>
    </submittedName>
</protein>
<reference evidence="2" key="1">
    <citation type="submission" date="2022-03" db="EMBL/GenBank/DDBJ databases">
        <authorList>
            <person name="Lindestad O."/>
        </authorList>
    </citation>
    <scope>NUCLEOTIDE SEQUENCE</scope>
</reference>
<evidence type="ECO:0000313" key="2">
    <source>
        <dbReference type="EMBL" id="CAH2268480.1"/>
    </source>
</evidence>
<dbReference type="AlphaFoldDB" id="A0A8S4SHW0"/>
<name>A0A8S4SHW0_9NEOP</name>
<organism evidence="2 3">
    <name type="scientific">Pararge aegeria aegeria</name>
    <dbReference type="NCBI Taxonomy" id="348720"/>
    <lineage>
        <taxon>Eukaryota</taxon>
        <taxon>Metazoa</taxon>
        <taxon>Ecdysozoa</taxon>
        <taxon>Arthropoda</taxon>
        <taxon>Hexapoda</taxon>
        <taxon>Insecta</taxon>
        <taxon>Pterygota</taxon>
        <taxon>Neoptera</taxon>
        <taxon>Endopterygota</taxon>
        <taxon>Lepidoptera</taxon>
        <taxon>Glossata</taxon>
        <taxon>Ditrysia</taxon>
        <taxon>Papilionoidea</taxon>
        <taxon>Nymphalidae</taxon>
        <taxon>Satyrinae</taxon>
        <taxon>Satyrini</taxon>
        <taxon>Parargina</taxon>
        <taxon>Pararge</taxon>
    </lineage>
</organism>